<name>A0A4P7VLC7_9BACT</name>
<evidence type="ECO:0000313" key="6">
    <source>
        <dbReference type="EMBL" id="QCD36372.1"/>
    </source>
</evidence>
<dbReference type="OrthoDB" id="1113830at2"/>
<evidence type="ECO:0000256" key="1">
    <source>
        <dbReference type="ARBA" id="ARBA00005189"/>
    </source>
</evidence>
<dbReference type="GO" id="GO:0016746">
    <property type="term" value="F:acyltransferase activity"/>
    <property type="evidence" value="ECO:0007669"/>
    <property type="project" value="UniProtKB-KW"/>
</dbReference>
<keyword evidence="5" id="KW-0012">Acyltransferase</keyword>
<gene>
    <name evidence="6" type="ORF">E7746_11010</name>
</gene>
<dbReference type="PANTHER" id="PTHR37323">
    <property type="entry name" value="GCN5-RELATED N-ACETYLTRANSFERASE"/>
    <property type="match status" value="1"/>
</dbReference>
<comment type="pathway">
    <text evidence="1">Lipid metabolism.</text>
</comment>
<keyword evidence="3 6" id="KW-0808">Transferase</keyword>
<evidence type="ECO:0000313" key="7">
    <source>
        <dbReference type="Proteomes" id="UP000297031"/>
    </source>
</evidence>
<dbReference type="Proteomes" id="UP000297031">
    <property type="component" value="Chromosome"/>
</dbReference>
<dbReference type="KEGG" id="mgod:E7746_11010"/>
<keyword evidence="7" id="KW-1185">Reference proteome</keyword>
<sequence>MDQKIIEPIPVEVLEAELTPDKFLRTANKGGNNVYIVDAHNSPNVMREIGRLREIAFRAAGGGTGKECDIDEFDTMTPPCRQLIVWDPREREIIGGYRFITGDDIRIQPDGRPRLATSHMFNFSQRFLDEFLPYTLELGRSFVRLEYQSTRAGVNALYALDNLWDGLGALTVIYPKVKYLFGKVTMYPSYNAECRNMILYFLSKHFPDNDSLVTPITPLDTHTDTEAMDRLFTGTTFKEDYKILNKAIREHGYNIPPLVNAYMSLSPSMRMFGTAINDEFGNVEESGIFFAVSEIFEEKKGRHIDTYHAPESMPCD</sequence>
<dbReference type="InterPro" id="IPR016181">
    <property type="entry name" value="Acyl_CoA_acyltransferase"/>
</dbReference>
<dbReference type="RefSeq" id="WP_136410817.1">
    <property type="nucleotide sequence ID" value="NZ_CANQMU010000016.1"/>
</dbReference>
<proteinExistence type="predicted"/>
<dbReference type="SUPFAM" id="SSF55729">
    <property type="entry name" value="Acyl-CoA N-acyltransferases (Nat)"/>
    <property type="match status" value="1"/>
</dbReference>
<dbReference type="Pfam" id="PF13444">
    <property type="entry name" value="Acetyltransf_5"/>
    <property type="match status" value="1"/>
</dbReference>
<dbReference type="GO" id="GO:0006629">
    <property type="term" value="P:lipid metabolic process"/>
    <property type="evidence" value="ECO:0007669"/>
    <property type="project" value="UniProtKB-KW"/>
</dbReference>
<accession>A0A4P7VLC7</accession>
<dbReference type="AlphaFoldDB" id="A0A4P7VLC7"/>
<evidence type="ECO:0000256" key="4">
    <source>
        <dbReference type="ARBA" id="ARBA00023098"/>
    </source>
</evidence>
<dbReference type="EMBL" id="CP039393">
    <property type="protein sequence ID" value="QCD36372.1"/>
    <property type="molecule type" value="Genomic_DNA"/>
</dbReference>
<evidence type="ECO:0000256" key="2">
    <source>
        <dbReference type="ARBA" id="ARBA00022516"/>
    </source>
</evidence>
<reference evidence="6 7" key="1">
    <citation type="submission" date="2019-02" db="EMBL/GenBank/DDBJ databases">
        <title>Isolation and identification of novel species under the genus Muribaculum.</title>
        <authorList>
            <person name="Miyake S."/>
            <person name="Ding Y."/>
            <person name="Low A."/>
            <person name="Soh M."/>
            <person name="Seedorf H."/>
        </authorList>
    </citation>
    <scope>NUCLEOTIDE SEQUENCE [LARGE SCALE GENOMIC DNA]</scope>
    <source>
        <strain evidence="6 7">TLL-A4</strain>
    </source>
</reference>
<dbReference type="PANTHER" id="PTHR37323:SF1">
    <property type="entry name" value="L-ORNITHINE N(ALPHA)-ACYLTRANSFERASE"/>
    <property type="match status" value="1"/>
</dbReference>
<dbReference type="InterPro" id="IPR052351">
    <property type="entry name" value="Ornithine_N-alpha-AT"/>
</dbReference>
<keyword evidence="4" id="KW-0443">Lipid metabolism</keyword>
<keyword evidence="2" id="KW-0444">Lipid biosynthesis</keyword>
<organism evidence="6 7">
    <name type="scientific">Muribaculum gordoncarteri</name>
    <dbReference type="NCBI Taxonomy" id="2530390"/>
    <lineage>
        <taxon>Bacteria</taxon>
        <taxon>Pseudomonadati</taxon>
        <taxon>Bacteroidota</taxon>
        <taxon>Bacteroidia</taxon>
        <taxon>Bacteroidales</taxon>
        <taxon>Muribaculaceae</taxon>
        <taxon>Muribaculum</taxon>
    </lineage>
</organism>
<evidence type="ECO:0000256" key="3">
    <source>
        <dbReference type="ARBA" id="ARBA00022679"/>
    </source>
</evidence>
<evidence type="ECO:0000256" key="5">
    <source>
        <dbReference type="ARBA" id="ARBA00023315"/>
    </source>
</evidence>
<protein>
    <submittedName>
        <fullName evidence="6">GNAT family N-acetyltransferase</fullName>
    </submittedName>
</protein>